<dbReference type="InterPro" id="IPR035901">
    <property type="entry name" value="GIY-YIG_endonuc_sf"/>
</dbReference>
<evidence type="ECO:0000256" key="1">
    <source>
        <dbReference type="ARBA" id="ARBA00007435"/>
    </source>
</evidence>
<dbReference type="InterPro" id="IPR050190">
    <property type="entry name" value="UPF0213_domain"/>
</dbReference>
<accession>A0ABQ0A174</accession>
<protein>
    <recommendedName>
        <fullName evidence="2">GIY-YIG domain-containing protein</fullName>
    </recommendedName>
</protein>
<dbReference type="Proteomes" id="UP001481413">
    <property type="component" value="Unassembled WGS sequence"/>
</dbReference>
<feature type="domain" description="GIY-YIG" evidence="2">
    <location>
        <begin position="14"/>
        <end position="91"/>
    </location>
</feature>
<evidence type="ECO:0000259" key="2">
    <source>
        <dbReference type="PROSITE" id="PS50164"/>
    </source>
</evidence>
<name>A0ABQ0A174_9GAMM</name>
<dbReference type="PANTHER" id="PTHR34477">
    <property type="entry name" value="UPF0213 PROTEIN YHBQ"/>
    <property type="match status" value="1"/>
</dbReference>
<dbReference type="PANTHER" id="PTHR34477:SF1">
    <property type="entry name" value="UPF0213 PROTEIN YHBQ"/>
    <property type="match status" value="1"/>
</dbReference>
<dbReference type="CDD" id="cd10456">
    <property type="entry name" value="GIY-YIG_UPF0213"/>
    <property type="match status" value="1"/>
</dbReference>
<comment type="caution">
    <text evidence="3">The sequence shown here is derived from an EMBL/GenBank/DDBJ whole genome shotgun (WGS) entry which is preliminary data.</text>
</comment>
<dbReference type="PROSITE" id="PS50164">
    <property type="entry name" value="GIY_YIG"/>
    <property type="match status" value="1"/>
</dbReference>
<dbReference type="Pfam" id="PF01541">
    <property type="entry name" value="GIY-YIG"/>
    <property type="match status" value="1"/>
</dbReference>
<organism evidence="3 4">
    <name type="scientific">Thalassolituus maritimus</name>
    <dbReference type="NCBI Taxonomy" id="484498"/>
    <lineage>
        <taxon>Bacteria</taxon>
        <taxon>Pseudomonadati</taxon>
        <taxon>Pseudomonadota</taxon>
        <taxon>Gammaproteobacteria</taxon>
        <taxon>Oceanospirillales</taxon>
        <taxon>Oceanospirillaceae</taxon>
        <taxon>Thalassolituus</taxon>
    </lineage>
</organism>
<dbReference type="RefSeq" id="WP_353295325.1">
    <property type="nucleotide sequence ID" value="NZ_BAABWH010000005.1"/>
</dbReference>
<evidence type="ECO:0000313" key="3">
    <source>
        <dbReference type="EMBL" id="GAA6146148.1"/>
    </source>
</evidence>
<reference evidence="3 4" key="1">
    <citation type="submission" date="2024-04" db="EMBL/GenBank/DDBJ databases">
        <title>Draft genome sequence of Thalassolituus maritimus NBRC 116585.</title>
        <authorList>
            <person name="Miyakawa T."/>
            <person name="Kusuya Y."/>
            <person name="Miura T."/>
        </authorList>
    </citation>
    <scope>NUCLEOTIDE SEQUENCE [LARGE SCALE GENOMIC DNA]</scope>
    <source>
        <strain evidence="3 4">5NW40-0001</strain>
    </source>
</reference>
<gene>
    <name evidence="3" type="ORF">NBRC116585_22660</name>
</gene>
<dbReference type="InterPro" id="IPR000305">
    <property type="entry name" value="GIY-YIG_endonuc"/>
</dbReference>
<dbReference type="SUPFAM" id="SSF82771">
    <property type="entry name" value="GIY-YIG endonuclease"/>
    <property type="match status" value="1"/>
</dbReference>
<sequence>MTEENNTVAVEPQTCWYLYLIETASGQLYCGITLDVARRFHEHAANKSKTARSLRGKGPLTLRYAAKVGTHGDALRAELRVKKLTRTQKLRLADGDTALALELGLSRVVISLS</sequence>
<comment type="similarity">
    <text evidence="1">Belongs to the UPF0213 family.</text>
</comment>
<dbReference type="Gene3D" id="3.40.1440.10">
    <property type="entry name" value="GIY-YIG endonuclease"/>
    <property type="match status" value="1"/>
</dbReference>
<evidence type="ECO:0000313" key="4">
    <source>
        <dbReference type="Proteomes" id="UP001481413"/>
    </source>
</evidence>
<proteinExistence type="inferred from homology"/>
<dbReference type="EMBL" id="BAABWH010000005">
    <property type="protein sequence ID" value="GAA6146148.1"/>
    <property type="molecule type" value="Genomic_DNA"/>
</dbReference>
<keyword evidence="4" id="KW-1185">Reference proteome</keyword>